<dbReference type="PANTHER" id="PTHR22930:SF206">
    <property type="entry name" value="NUCLEASE HARBI1"/>
    <property type="match status" value="1"/>
</dbReference>
<dbReference type="InterPro" id="IPR045249">
    <property type="entry name" value="HARBI1-like"/>
</dbReference>
<accession>A0ABD1KCM1</accession>
<comment type="subcellular location">
    <subcellularLocation>
        <location evidence="2">Nucleus</location>
    </subcellularLocation>
</comment>
<keyword evidence="4" id="KW-0540">Nuclease</keyword>
<dbReference type="Proteomes" id="UP001591681">
    <property type="component" value="Unassembled WGS sequence"/>
</dbReference>
<evidence type="ECO:0000256" key="4">
    <source>
        <dbReference type="ARBA" id="ARBA00022722"/>
    </source>
</evidence>
<comment type="cofactor">
    <cofactor evidence="1">
        <name>a divalent metal cation</name>
        <dbReference type="ChEBI" id="CHEBI:60240"/>
    </cofactor>
</comment>
<keyword evidence="10" id="KW-1185">Reference proteome</keyword>
<dbReference type="PANTHER" id="PTHR22930">
    <property type="match status" value="1"/>
</dbReference>
<proteinExistence type="inferred from homology"/>
<keyword evidence="5" id="KW-0479">Metal-binding</keyword>
<dbReference type="Pfam" id="PF13359">
    <property type="entry name" value="DDE_Tnp_4"/>
    <property type="match status" value="1"/>
</dbReference>
<dbReference type="EMBL" id="JBHFQA010000006">
    <property type="protein sequence ID" value="KAL2096830.1"/>
    <property type="molecule type" value="Genomic_DNA"/>
</dbReference>
<name>A0ABD1KCM1_9TELE</name>
<feature type="domain" description="DDE Tnp4" evidence="8">
    <location>
        <begin position="130"/>
        <end position="246"/>
    </location>
</feature>
<evidence type="ECO:0000259" key="8">
    <source>
        <dbReference type="Pfam" id="PF13359"/>
    </source>
</evidence>
<evidence type="ECO:0000313" key="10">
    <source>
        <dbReference type="Proteomes" id="UP001591681"/>
    </source>
</evidence>
<comment type="caution">
    <text evidence="9">The sequence shown here is derived from an EMBL/GenBank/DDBJ whole genome shotgun (WGS) entry which is preliminary data.</text>
</comment>
<sequence>MRPTPRQYCVVNRTVPLLRLYFDGHSCLQPDFRLTRRSFNALLDTLGRQYDHGWGPEIETLVFLFWLASATSYRVVARAFDMPRSTVHRVVHKVSKKVANLLHTVVRHPTGQELPRLGARFARPLLMTAYFIDVVVGFCGSVHDARILYNSPIYYNALYPPPGYSILGDGGYPCLTQPISLMTPFRLPLQNHVQGRYNSCLSKARVVVERAFGIMKTRWRTTFLKALEVDVTYAPEVIVCCTVLHNICLTNGDVLEPEGLMMQGGGGGAPPPVHGPAPDGAVSGAADRQRMALACVVPDHDYI</sequence>
<dbReference type="GO" id="GO:0046872">
    <property type="term" value="F:metal ion binding"/>
    <property type="evidence" value="ECO:0007669"/>
    <property type="project" value="UniProtKB-KW"/>
</dbReference>
<organism evidence="9 10">
    <name type="scientific">Coilia grayii</name>
    <name type="common">Gray's grenadier anchovy</name>
    <dbReference type="NCBI Taxonomy" id="363190"/>
    <lineage>
        <taxon>Eukaryota</taxon>
        <taxon>Metazoa</taxon>
        <taxon>Chordata</taxon>
        <taxon>Craniata</taxon>
        <taxon>Vertebrata</taxon>
        <taxon>Euteleostomi</taxon>
        <taxon>Actinopterygii</taxon>
        <taxon>Neopterygii</taxon>
        <taxon>Teleostei</taxon>
        <taxon>Clupei</taxon>
        <taxon>Clupeiformes</taxon>
        <taxon>Clupeoidei</taxon>
        <taxon>Engraulidae</taxon>
        <taxon>Coilinae</taxon>
        <taxon>Coilia</taxon>
    </lineage>
</organism>
<keyword evidence="7" id="KW-0539">Nucleus</keyword>
<gene>
    <name evidence="9" type="ORF">ACEWY4_006037</name>
</gene>
<evidence type="ECO:0000256" key="6">
    <source>
        <dbReference type="ARBA" id="ARBA00022801"/>
    </source>
</evidence>
<evidence type="ECO:0000256" key="1">
    <source>
        <dbReference type="ARBA" id="ARBA00001968"/>
    </source>
</evidence>
<keyword evidence="6" id="KW-0378">Hydrolase</keyword>
<dbReference type="AlphaFoldDB" id="A0ABD1KCM1"/>
<protein>
    <recommendedName>
        <fullName evidence="8">DDE Tnp4 domain-containing protein</fullName>
    </recommendedName>
</protein>
<dbReference type="InterPro" id="IPR027806">
    <property type="entry name" value="HARBI1_dom"/>
</dbReference>
<reference evidence="9 10" key="1">
    <citation type="submission" date="2024-09" db="EMBL/GenBank/DDBJ databases">
        <title>A chromosome-level genome assembly of Gray's grenadier anchovy, Coilia grayii.</title>
        <authorList>
            <person name="Fu Z."/>
        </authorList>
    </citation>
    <scope>NUCLEOTIDE SEQUENCE [LARGE SCALE GENOMIC DNA]</scope>
    <source>
        <strain evidence="9">G4</strain>
        <tissue evidence="9">Muscle</tissue>
    </source>
</reference>
<dbReference type="GO" id="GO:0005634">
    <property type="term" value="C:nucleus"/>
    <property type="evidence" value="ECO:0007669"/>
    <property type="project" value="UniProtKB-SubCell"/>
</dbReference>
<evidence type="ECO:0000256" key="3">
    <source>
        <dbReference type="ARBA" id="ARBA00006958"/>
    </source>
</evidence>
<comment type="similarity">
    <text evidence="3">Belongs to the HARBI1 family.</text>
</comment>
<evidence type="ECO:0000313" key="9">
    <source>
        <dbReference type="EMBL" id="KAL2096830.1"/>
    </source>
</evidence>
<evidence type="ECO:0000256" key="5">
    <source>
        <dbReference type="ARBA" id="ARBA00022723"/>
    </source>
</evidence>
<dbReference type="GO" id="GO:0016787">
    <property type="term" value="F:hydrolase activity"/>
    <property type="evidence" value="ECO:0007669"/>
    <property type="project" value="UniProtKB-KW"/>
</dbReference>
<evidence type="ECO:0000256" key="2">
    <source>
        <dbReference type="ARBA" id="ARBA00004123"/>
    </source>
</evidence>
<evidence type="ECO:0000256" key="7">
    <source>
        <dbReference type="ARBA" id="ARBA00023242"/>
    </source>
</evidence>
<dbReference type="GO" id="GO:0004518">
    <property type="term" value="F:nuclease activity"/>
    <property type="evidence" value="ECO:0007669"/>
    <property type="project" value="UniProtKB-KW"/>
</dbReference>